<comment type="catalytic activity">
    <reaction evidence="16">
        <text>Mg(2+)(out) + ATP + H2O = Mg(2+)(in) + ADP + phosphate + H(+)</text>
        <dbReference type="Rhea" id="RHEA:10260"/>
        <dbReference type="ChEBI" id="CHEBI:15377"/>
        <dbReference type="ChEBI" id="CHEBI:15378"/>
        <dbReference type="ChEBI" id="CHEBI:18420"/>
        <dbReference type="ChEBI" id="CHEBI:30616"/>
        <dbReference type="ChEBI" id="CHEBI:43474"/>
        <dbReference type="ChEBI" id="CHEBI:456216"/>
        <dbReference type="EC" id="7.2.2.14"/>
    </reaction>
</comment>
<keyword evidence="10" id="KW-0547">Nucleotide-binding</keyword>
<dbReference type="Pfam" id="PF13246">
    <property type="entry name" value="Cation_ATPase"/>
    <property type="match status" value="1"/>
</dbReference>
<dbReference type="Gene3D" id="1.20.1110.10">
    <property type="entry name" value="Calcium-transporting ATPase, transmembrane domain"/>
    <property type="match status" value="1"/>
</dbReference>
<reference evidence="19 20" key="1">
    <citation type="journal article" date="2015" name="Genome Announc.">
        <title>Expanding the biotechnology potential of lactobacilli through comparative genomics of 213 strains and associated genera.</title>
        <authorList>
            <person name="Sun Z."/>
            <person name="Harris H.M."/>
            <person name="McCann A."/>
            <person name="Guo C."/>
            <person name="Argimon S."/>
            <person name="Zhang W."/>
            <person name="Yang X."/>
            <person name="Jeffery I.B."/>
            <person name="Cooney J.C."/>
            <person name="Kagawa T.F."/>
            <person name="Liu W."/>
            <person name="Song Y."/>
            <person name="Salvetti E."/>
            <person name="Wrobel A."/>
            <person name="Rasinkangas P."/>
            <person name="Parkhill J."/>
            <person name="Rea M.C."/>
            <person name="O'Sullivan O."/>
            <person name="Ritari J."/>
            <person name="Douillard F.P."/>
            <person name="Paul Ross R."/>
            <person name="Yang R."/>
            <person name="Briner A.E."/>
            <person name="Felis G.E."/>
            <person name="de Vos W.M."/>
            <person name="Barrangou R."/>
            <person name="Klaenhammer T.R."/>
            <person name="Caufield P.W."/>
            <person name="Cui Y."/>
            <person name="Zhang H."/>
            <person name="O'Toole P.W."/>
        </authorList>
    </citation>
    <scope>NUCLEOTIDE SEQUENCE [LARGE SCALE GENOMIC DNA]</scope>
    <source>
        <strain evidence="19 20">DSM 5661</strain>
    </source>
</reference>
<feature type="transmembrane region" description="Helical" evidence="17">
    <location>
        <begin position="269"/>
        <end position="286"/>
    </location>
</feature>
<dbReference type="GO" id="GO:0015444">
    <property type="term" value="F:P-type magnesium transporter activity"/>
    <property type="evidence" value="ECO:0007669"/>
    <property type="project" value="UniProtKB-EC"/>
</dbReference>
<dbReference type="EC" id="7.2.2.14" evidence="4"/>
<dbReference type="SMART" id="SM00831">
    <property type="entry name" value="Cation_ATPase_N"/>
    <property type="match status" value="1"/>
</dbReference>
<evidence type="ECO:0000256" key="5">
    <source>
        <dbReference type="ARBA" id="ARBA00013555"/>
    </source>
</evidence>
<proteinExistence type="inferred from homology"/>
<dbReference type="InterPro" id="IPR023298">
    <property type="entry name" value="ATPase_P-typ_TM_dom_sf"/>
</dbReference>
<dbReference type="Pfam" id="PF00122">
    <property type="entry name" value="E1-E2_ATPase"/>
    <property type="match status" value="1"/>
</dbReference>
<evidence type="ECO:0000256" key="3">
    <source>
        <dbReference type="ARBA" id="ARBA00008746"/>
    </source>
</evidence>
<feature type="transmembrane region" description="Helical" evidence="17">
    <location>
        <begin position="97"/>
        <end position="117"/>
    </location>
</feature>
<dbReference type="eggNOG" id="COG0474">
    <property type="taxonomic scope" value="Bacteria"/>
</dbReference>
<feature type="transmembrane region" description="Helical" evidence="17">
    <location>
        <begin position="292"/>
        <end position="318"/>
    </location>
</feature>
<evidence type="ECO:0000256" key="13">
    <source>
        <dbReference type="ARBA" id="ARBA00022989"/>
    </source>
</evidence>
<name>A0A0R1YGH9_9LACO</name>
<keyword evidence="11" id="KW-0067">ATP-binding</keyword>
<dbReference type="InterPro" id="IPR023214">
    <property type="entry name" value="HAD_sf"/>
</dbReference>
<evidence type="ECO:0000256" key="6">
    <source>
        <dbReference type="ARBA" id="ARBA00022475"/>
    </source>
</evidence>
<dbReference type="InterPro" id="IPR004014">
    <property type="entry name" value="ATPase_P-typ_cation-transptr_N"/>
</dbReference>
<dbReference type="Gene3D" id="2.70.150.10">
    <property type="entry name" value="Calcium-transporting ATPase, cytoplasmic transduction domain A"/>
    <property type="match status" value="1"/>
</dbReference>
<dbReference type="Gene3D" id="3.40.1110.10">
    <property type="entry name" value="Calcium-transporting ATPase, cytoplasmic domain N"/>
    <property type="match status" value="1"/>
</dbReference>
<dbReference type="Proteomes" id="UP000051223">
    <property type="component" value="Unassembled WGS sequence"/>
</dbReference>
<comment type="caution">
    <text evidence="19">The sequence shown here is derived from an EMBL/GenBank/DDBJ whole genome shotgun (WGS) entry which is preliminary data.</text>
</comment>
<evidence type="ECO:0000256" key="14">
    <source>
        <dbReference type="ARBA" id="ARBA00023136"/>
    </source>
</evidence>
<dbReference type="GO" id="GO:0016887">
    <property type="term" value="F:ATP hydrolysis activity"/>
    <property type="evidence" value="ECO:0007669"/>
    <property type="project" value="InterPro"/>
</dbReference>
<keyword evidence="14 17" id="KW-0472">Membrane</keyword>
<evidence type="ECO:0000313" key="19">
    <source>
        <dbReference type="EMBL" id="KRM41061.1"/>
    </source>
</evidence>
<dbReference type="InterPro" id="IPR006415">
    <property type="entry name" value="P-type_ATPase_IIIB"/>
</dbReference>
<dbReference type="InterPro" id="IPR059000">
    <property type="entry name" value="ATPase_P-type_domA"/>
</dbReference>
<dbReference type="Gene3D" id="3.40.50.1000">
    <property type="entry name" value="HAD superfamily/HAD-like"/>
    <property type="match status" value="1"/>
</dbReference>
<feature type="transmembrane region" description="Helical" evidence="17">
    <location>
        <begin position="861"/>
        <end position="880"/>
    </location>
</feature>
<feature type="transmembrane region" description="Helical" evidence="17">
    <location>
        <begin position="678"/>
        <end position="703"/>
    </location>
</feature>
<feature type="transmembrane region" description="Helical" evidence="17">
    <location>
        <begin position="789"/>
        <end position="805"/>
    </location>
</feature>
<evidence type="ECO:0000256" key="11">
    <source>
        <dbReference type="ARBA" id="ARBA00022840"/>
    </source>
</evidence>
<evidence type="ECO:0000256" key="12">
    <source>
        <dbReference type="ARBA" id="ARBA00022842"/>
    </source>
</evidence>
<dbReference type="PRINTS" id="PR01836">
    <property type="entry name" value="MGATPASE"/>
</dbReference>
<dbReference type="STRING" id="1423754.FC39_GL001705"/>
<keyword evidence="20" id="KW-1185">Reference proteome</keyword>
<feature type="transmembrane region" description="Helical" evidence="17">
    <location>
        <begin position="826"/>
        <end position="849"/>
    </location>
</feature>
<protein>
    <recommendedName>
        <fullName evidence="5">Magnesium-transporting ATPase, P-type 1</fullName>
        <ecNumber evidence="4">7.2.2.14</ecNumber>
    </recommendedName>
    <alternativeName>
        <fullName evidence="15">Mg(2+) transport ATPase, P-type 1</fullName>
    </alternativeName>
</protein>
<comment type="subcellular location">
    <subcellularLocation>
        <location evidence="2">Cell inner membrane</location>
        <topology evidence="2">Multi-pass membrane protein</topology>
    </subcellularLocation>
</comment>
<evidence type="ECO:0000256" key="9">
    <source>
        <dbReference type="ARBA" id="ARBA00022692"/>
    </source>
</evidence>
<evidence type="ECO:0000256" key="4">
    <source>
        <dbReference type="ARBA" id="ARBA00012786"/>
    </source>
</evidence>
<keyword evidence="9 17" id="KW-0812">Transmembrane</keyword>
<feature type="domain" description="Cation-transporting P-type ATPase N-terminal" evidence="18">
    <location>
        <begin position="17"/>
        <end position="90"/>
    </location>
</feature>
<dbReference type="AlphaFoldDB" id="A0A0R1YGH9"/>
<accession>A0A0R1YGH9</accession>
<evidence type="ECO:0000256" key="17">
    <source>
        <dbReference type="SAM" id="Phobius"/>
    </source>
</evidence>
<keyword evidence="13 17" id="KW-1133">Transmembrane helix</keyword>
<dbReference type="InterPro" id="IPR006068">
    <property type="entry name" value="ATPase_P-typ_cation-transptr_C"/>
</dbReference>
<evidence type="ECO:0000256" key="7">
    <source>
        <dbReference type="ARBA" id="ARBA00022519"/>
    </source>
</evidence>
<dbReference type="SUPFAM" id="SSF81653">
    <property type="entry name" value="Calcium ATPase, transduction domain A"/>
    <property type="match status" value="1"/>
</dbReference>
<dbReference type="Pfam" id="PF00689">
    <property type="entry name" value="Cation_ATPase_C"/>
    <property type="match status" value="1"/>
</dbReference>
<dbReference type="Pfam" id="PF00690">
    <property type="entry name" value="Cation_ATPase_N"/>
    <property type="match status" value="1"/>
</dbReference>
<organism evidence="19 20">
    <name type="scientific">Lactobacillus hamsteri DSM 5661 = JCM 6256</name>
    <dbReference type="NCBI Taxonomy" id="1423754"/>
    <lineage>
        <taxon>Bacteria</taxon>
        <taxon>Bacillati</taxon>
        <taxon>Bacillota</taxon>
        <taxon>Bacilli</taxon>
        <taxon>Lactobacillales</taxon>
        <taxon>Lactobacillaceae</taxon>
        <taxon>Lactobacillus</taxon>
    </lineage>
</organism>
<evidence type="ECO:0000259" key="18">
    <source>
        <dbReference type="SMART" id="SM00831"/>
    </source>
</evidence>
<evidence type="ECO:0000256" key="16">
    <source>
        <dbReference type="ARBA" id="ARBA00047295"/>
    </source>
</evidence>
<evidence type="ECO:0000256" key="15">
    <source>
        <dbReference type="ARBA" id="ARBA00029806"/>
    </source>
</evidence>
<dbReference type="NCBIfam" id="TIGR01494">
    <property type="entry name" value="ATPase_P-type"/>
    <property type="match status" value="2"/>
</dbReference>
<keyword evidence="7" id="KW-0997">Cell inner membrane</keyword>
<dbReference type="InterPro" id="IPR001757">
    <property type="entry name" value="P_typ_ATPase"/>
</dbReference>
<dbReference type="GO" id="GO:0005524">
    <property type="term" value="F:ATP binding"/>
    <property type="evidence" value="ECO:0007669"/>
    <property type="project" value="UniProtKB-KW"/>
</dbReference>
<evidence type="ECO:0000256" key="8">
    <source>
        <dbReference type="ARBA" id="ARBA00022553"/>
    </source>
</evidence>
<dbReference type="PATRIC" id="fig|1423754.3.peg.1751"/>
<comment type="function">
    <text evidence="1">Mediates magnesium influx to the cytosol.</text>
</comment>
<evidence type="ECO:0000256" key="10">
    <source>
        <dbReference type="ARBA" id="ARBA00022741"/>
    </source>
</evidence>
<comment type="similarity">
    <text evidence="3">Belongs to the cation transport ATPase (P-type) (TC 3.A.3) family. Type IIIB subfamily.</text>
</comment>
<evidence type="ECO:0000256" key="1">
    <source>
        <dbReference type="ARBA" id="ARBA00003954"/>
    </source>
</evidence>
<dbReference type="InterPro" id="IPR008250">
    <property type="entry name" value="ATPase_P-typ_transduc_dom_A_sf"/>
</dbReference>
<dbReference type="SUPFAM" id="SSF81665">
    <property type="entry name" value="Calcium ATPase, transmembrane domain M"/>
    <property type="match status" value="1"/>
</dbReference>
<keyword evidence="12" id="KW-0460">Magnesium</keyword>
<dbReference type="NCBIfam" id="TIGR01524">
    <property type="entry name" value="ATPase-IIIB_Mg"/>
    <property type="match status" value="1"/>
</dbReference>
<dbReference type="PANTHER" id="PTHR42861">
    <property type="entry name" value="CALCIUM-TRANSPORTING ATPASE"/>
    <property type="match status" value="1"/>
</dbReference>
<dbReference type="InterPro" id="IPR023299">
    <property type="entry name" value="ATPase_P-typ_cyto_dom_N"/>
</dbReference>
<sequence>MKTSKKSKNADFQLVQKIARETRVETLARLHASAEGLSTRQANLNREEYGANEIDTSKNDSKIHYFVEAFLTPFTIILIVLAVIMCLADIVPSNQNNVGTLIIILAMVVIAGIIKFVQNIKTSDAVDNMLQMVSVTTNIKRDDEDQELPTDQVVVGDVINLEAGDMVPADMRLLRSKDLFCTTSSINGDFEPKEKIATKVPRFEQLNDHLNYPNILYQGTTIVSGSGTGVVFATGENTAFGAEVQAANRKQIRKNTFGIGIKSITKLQLIMMAAVSGIVFVLNGILKQDWLSALAFAITVAVMLTPEMLPAIVTSNLVRGSKEMSKGGTIVKKLSSIQSLGSTDVLCTDKTGILTQDKVMLERHYDLGMNETRRVLQLGYLNAYYQTGMQDLIDEAVIDAAGDELDVDDIQRDYNKIDEIPFDYTRRRMSVVVANSDYNHGEHLLVTKGAAEEMLDVSTQIELNGEILPLTEQRRNKILEQVDDMNSDGLRVLLLGYKRNPAPVGEFSVKDESDLTLVGFLTFLDPPKESARATLAKLNRDGITVKILTGDNEAVTRTLGLQVGLNVDTVYSAEDFEGKNDDELAQMVEESNIFVQLTPELKTKIIKLLRRNGHIVSCVGDKINDAPAMRNSDVAISVDNAVDVAKETADVILLHKDLALLEEAIRTSRKVFGNIMKYFKVILTSSFGNSISIIIASACLPFLPLLPLQLVLLNLIIGISYLIIPFDSMSATYLKAPRSLSIKKLPNFMLAFGPVSTLLDLITFAVLFWVICPHVAGGNFGSLSVENKILFSSIFYTGWFIESLWMQEFSIHALRDERFPFIHQHASWIVIASTFAAAIIGTLIPFSGINHILGFGKIPLFYLWIVVGLMVLYLLLTTVMKQIYLKKEKFLI</sequence>
<keyword evidence="8" id="KW-0597">Phosphoprotein</keyword>
<feature type="transmembrane region" description="Helical" evidence="17">
    <location>
        <begin position="65"/>
        <end position="91"/>
    </location>
</feature>
<feature type="transmembrane region" description="Helical" evidence="17">
    <location>
        <begin position="747"/>
        <end position="769"/>
    </location>
</feature>
<dbReference type="EMBL" id="AZGI01000005">
    <property type="protein sequence ID" value="KRM41061.1"/>
    <property type="molecule type" value="Genomic_DNA"/>
</dbReference>
<dbReference type="GO" id="GO:0005886">
    <property type="term" value="C:plasma membrane"/>
    <property type="evidence" value="ECO:0007669"/>
    <property type="project" value="UniProtKB-SubCell"/>
</dbReference>
<evidence type="ECO:0000256" key="2">
    <source>
        <dbReference type="ARBA" id="ARBA00004429"/>
    </source>
</evidence>
<dbReference type="InterPro" id="IPR036412">
    <property type="entry name" value="HAD-like_sf"/>
</dbReference>
<feature type="transmembrane region" description="Helical" evidence="17">
    <location>
        <begin position="709"/>
        <end position="726"/>
    </location>
</feature>
<dbReference type="SUPFAM" id="SSF56784">
    <property type="entry name" value="HAD-like"/>
    <property type="match status" value="1"/>
</dbReference>
<dbReference type="SUPFAM" id="SSF81660">
    <property type="entry name" value="Metal cation-transporting ATPase, ATP-binding domain N"/>
    <property type="match status" value="1"/>
</dbReference>
<keyword evidence="6" id="KW-1003">Cell membrane</keyword>
<gene>
    <name evidence="19" type="ORF">FC39_GL001705</name>
</gene>
<evidence type="ECO:0000313" key="20">
    <source>
        <dbReference type="Proteomes" id="UP000051223"/>
    </source>
</evidence>